<evidence type="ECO:0000313" key="3">
    <source>
        <dbReference type="EMBL" id="KAF9457641.1"/>
    </source>
</evidence>
<feature type="domain" description="J" evidence="2">
    <location>
        <begin position="18"/>
        <end position="84"/>
    </location>
</feature>
<sequence>MGQSTSTVKPEIDFDTLSLYEVLGVPVDASNEDIKIAFRKRALEHHPDKNPSDTEGATKRFTRVQEAYETLKDDYNRREYDYNQSRPPPESPQTQTGVPPEAPGAWTTESSPPRQTWYEWFFGSVPPLRRTGPRFIYEQYVETQSRKPRKDPGISPKDIGEFLESLQSIRGEDFFSVFSEFFRCLAYDELRWGNHKPTPTFGYSHSIWSRRDWDWDPDFQHILSHAPSEEVKDFYDYWTGFQTAKSFEWMERYHSNDPYIDARNARFIRQANKAFQDVVRQDYNAIIRELAKALLQVDPRHAIHLMRVEMKAMRPTTAATQSSQNNNKKKKKNKKKQHKNKW</sequence>
<evidence type="ECO:0000313" key="4">
    <source>
        <dbReference type="Proteomes" id="UP000807353"/>
    </source>
</evidence>
<dbReference type="InterPro" id="IPR051964">
    <property type="entry name" value="Chaperone_stress_response"/>
</dbReference>
<dbReference type="EMBL" id="MU150363">
    <property type="protein sequence ID" value="KAF9457641.1"/>
    <property type="molecule type" value="Genomic_DNA"/>
</dbReference>
<organism evidence="3 4">
    <name type="scientific">Collybia nuda</name>
    <dbReference type="NCBI Taxonomy" id="64659"/>
    <lineage>
        <taxon>Eukaryota</taxon>
        <taxon>Fungi</taxon>
        <taxon>Dikarya</taxon>
        <taxon>Basidiomycota</taxon>
        <taxon>Agaricomycotina</taxon>
        <taxon>Agaricomycetes</taxon>
        <taxon>Agaricomycetidae</taxon>
        <taxon>Agaricales</taxon>
        <taxon>Tricholomatineae</taxon>
        <taxon>Clitocybaceae</taxon>
        <taxon>Collybia</taxon>
    </lineage>
</organism>
<keyword evidence="4" id="KW-1185">Reference proteome</keyword>
<evidence type="ECO:0000259" key="2">
    <source>
        <dbReference type="PROSITE" id="PS50076"/>
    </source>
</evidence>
<reference evidence="3" key="1">
    <citation type="submission" date="2020-11" db="EMBL/GenBank/DDBJ databases">
        <authorList>
            <consortium name="DOE Joint Genome Institute"/>
            <person name="Ahrendt S."/>
            <person name="Riley R."/>
            <person name="Andreopoulos W."/>
            <person name="Labutti K."/>
            <person name="Pangilinan J."/>
            <person name="Ruiz-Duenas F.J."/>
            <person name="Barrasa J.M."/>
            <person name="Sanchez-Garcia M."/>
            <person name="Camarero S."/>
            <person name="Miyauchi S."/>
            <person name="Serrano A."/>
            <person name="Linde D."/>
            <person name="Babiker R."/>
            <person name="Drula E."/>
            <person name="Ayuso-Fernandez I."/>
            <person name="Pacheco R."/>
            <person name="Padilla G."/>
            <person name="Ferreira P."/>
            <person name="Barriuso J."/>
            <person name="Kellner H."/>
            <person name="Castanera R."/>
            <person name="Alfaro M."/>
            <person name="Ramirez L."/>
            <person name="Pisabarro A.G."/>
            <person name="Kuo A."/>
            <person name="Tritt A."/>
            <person name="Lipzen A."/>
            <person name="He G."/>
            <person name="Yan M."/>
            <person name="Ng V."/>
            <person name="Cullen D."/>
            <person name="Martin F."/>
            <person name="Rosso M.-N."/>
            <person name="Henrissat B."/>
            <person name="Hibbett D."/>
            <person name="Martinez A.T."/>
            <person name="Grigoriev I.V."/>
        </authorList>
    </citation>
    <scope>NUCLEOTIDE SEQUENCE</scope>
    <source>
        <strain evidence="3">CBS 247.69</strain>
    </source>
</reference>
<dbReference type="SUPFAM" id="SSF46565">
    <property type="entry name" value="Chaperone J-domain"/>
    <property type="match status" value="1"/>
</dbReference>
<name>A0A9P6C9S7_9AGAR</name>
<dbReference type="PROSITE" id="PS50076">
    <property type="entry name" value="DNAJ_2"/>
    <property type="match status" value="1"/>
</dbReference>
<dbReference type="InterPro" id="IPR054076">
    <property type="entry name" value="ZUO1-like_ZHD"/>
</dbReference>
<feature type="compositionally biased region" description="Basic and acidic residues" evidence="1">
    <location>
        <begin position="69"/>
        <end position="81"/>
    </location>
</feature>
<accession>A0A9P6C9S7</accession>
<dbReference type="PRINTS" id="PR00625">
    <property type="entry name" value="JDOMAIN"/>
</dbReference>
<dbReference type="Gene3D" id="1.10.287.110">
    <property type="entry name" value="DnaJ domain"/>
    <property type="match status" value="1"/>
</dbReference>
<protein>
    <recommendedName>
        <fullName evidence="2">J domain-containing protein</fullName>
    </recommendedName>
</protein>
<gene>
    <name evidence="3" type="ORF">BDZ94DRAFT_196188</name>
</gene>
<feature type="region of interest" description="Disordered" evidence="1">
    <location>
        <begin position="314"/>
        <end position="342"/>
    </location>
</feature>
<dbReference type="Pfam" id="PF00226">
    <property type="entry name" value="DnaJ"/>
    <property type="match status" value="1"/>
</dbReference>
<comment type="caution">
    <text evidence="3">The sequence shown here is derived from an EMBL/GenBank/DDBJ whole genome shotgun (WGS) entry which is preliminary data.</text>
</comment>
<feature type="region of interest" description="Disordered" evidence="1">
    <location>
        <begin position="41"/>
        <end position="111"/>
    </location>
</feature>
<evidence type="ECO:0000256" key="1">
    <source>
        <dbReference type="SAM" id="MobiDB-lite"/>
    </source>
</evidence>
<feature type="compositionally biased region" description="Basic residues" evidence="1">
    <location>
        <begin position="327"/>
        <end position="342"/>
    </location>
</feature>
<dbReference type="CDD" id="cd06257">
    <property type="entry name" value="DnaJ"/>
    <property type="match status" value="1"/>
</dbReference>
<dbReference type="PROSITE" id="PS00636">
    <property type="entry name" value="DNAJ_1"/>
    <property type="match status" value="1"/>
</dbReference>
<dbReference type="AlphaFoldDB" id="A0A9P6C9S7"/>
<dbReference type="PANTHER" id="PTHR44029:SF1">
    <property type="entry name" value="DNAJ HOMOLOG SUBFAMILY C MEMBER 21"/>
    <property type="match status" value="1"/>
</dbReference>
<dbReference type="InterPro" id="IPR036869">
    <property type="entry name" value="J_dom_sf"/>
</dbReference>
<dbReference type="InterPro" id="IPR018253">
    <property type="entry name" value="DnaJ_domain_CS"/>
</dbReference>
<dbReference type="InterPro" id="IPR001623">
    <property type="entry name" value="DnaJ_domain"/>
</dbReference>
<proteinExistence type="predicted"/>
<feature type="compositionally biased region" description="Basic and acidic residues" evidence="1">
    <location>
        <begin position="44"/>
        <end position="58"/>
    </location>
</feature>
<dbReference type="Proteomes" id="UP000807353">
    <property type="component" value="Unassembled WGS sequence"/>
</dbReference>
<dbReference type="SMART" id="SM00271">
    <property type="entry name" value="DnaJ"/>
    <property type="match status" value="1"/>
</dbReference>
<dbReference type="OrthoDB" id="10250354at2759"/>
<dbReference type="GO" id="GO:0005737">
    <property type="term" value="C:cytoplasm"/>
    <property type="evidence" value="ECO:0007669"/>
    <property type="project" value="TreeGrafter"/>
</dbReference>
<dbReference type="PANTHER" id="PTHR44029">
    <property type="entry name" value="DNAJ HOMOLOG SUBFAMILY C MEMBER 21"/>
    <property type="match status" value="1"/>
</dbReference>
<dbReference type="Pfam" id="PF21884">
    <property type="entry name" value="ZUO1-like_ZHD"/>
    <property type="match status" value="1"/>
</dbReference>